<evidence type="ECO:0000256" key="5">
    <source>
        <dbReference type="ARBA" id="ARBA00022729"/>
    </source>
</evidence>
<reference evidence="15" key="1">
    <citation type="submission" date="2025-08" db="UniProtKB">
        <authorList>
            <consortium name="RefSeq"/>
        </authorList>
    </citation>
    <scope>IDENTIFICATION</scope>
</reference>
<proteinExistence type="inferred from homology"/>
<evidence type="ECO:0000256" key="4">
    <source>
        <dbReference type="ARBA" id="ARBA00022692"/>
    </source>
</evidence>
<keyword evidence="14" id="KW-1185">Reference proteome</keyword>
<sequence length="451" mass="51790">MRNRRGAMIVSFPKTLKVFVIALLSSQLEIPSITFKNCDNLREVRLVDITYVLMTGSIKGCENLCLFDISRSFVRIETKQNPVRHFPNLSVLKMNSLQNAHDVMNKFTQNRWTENLSFLQEVQLSNNVLRSLPSDLFKNNINLKRLRLSGNRFSSVPVQVTTTAALEHLDLMDNSIVSLDTRTMRSLDEHVLTVPTFSVVLQGNTINCACSEITFLVWLHTTLVNLDDPEQYRCINDRGVVTKLGNLQSAKAIWRRCVGREALLTSLFLAACITIGFLSVYLVRRFKTALQVFILRMVTPGFRMKGPRDYGNDVFIGYADDDFRFVRYVLRRHLEEELGVSTYIHQRDNRGGYFDDQIVDAVGDSWRLILLLSDNFLRHYSKAHLTMKLCAAAPSPVNPESVMVLLEEGQGRHVPDYLMAVVDEDRVVRLDPQAQRLTYEQKQKIRHWLSE</sequence>
<dbReference type="InterPro" id="IPR032675">
    <property type="entry name" value="LRR_dom_sf"/>
</dbReference>
<evidence type="ECO:0000256" key="3">
    <source>
        <dbReference type="ARBA" id="ARBA00022614"/>
    </source>
</evidence>
<keyword evidence="8 11" id="KW-0472">Membrane</keyword>
<feature type="signal peptide" evidence="12">
    <location>
        <begin position="1"/>
        <end position="22"/>
    </location>
</feature>
<feature type="chain" id="PRO_5047358535" evidence="12">
    <location>
        <begin position="23"/>
        <end position="451"/>
    </location>
</feature>
<accession>A0ABM0JZ00</accession>
<dbReference type="SMART" id="SM00369">
    <property type="entry name" value="LRR_TYP"/>
    <property type="match status" value="2"/>
</dbReference>
<keyword evidence="5 12" id="KW-0732">Signal</keyword>
<dbReference type="PROSITE" id="PS50104">
    <property type="entry name" value="TIR"/>
    <property type="match status" value="1"/>
</dbReference>
<keyword evidence="3" id="KW-0433">Leucine-rich repeat</keyword>
<dbReference type="InterPro" id="IPR000157">
    <property type="entry name" value="TIR_dom"/>
</dbReference>
<organism evidence="14 15">
    <name type="scientific">Aplysia californica</name>
    <name type="common">California sea hare</name>
    <dbReference type="NCBI Taxonomy" id="6500"/>
    <lineage>
        <taxon>Eukaryota</taxon>
        <taxon>Metazoa</taxon>
        <taxon>Spiralia</taxon>
        <taxon>Lophotrochozoa</taxon>
        <taxon>Mollusca</taxon>
        <taxon>Gastropoda</taxon>
        <taxon>Heterobranchia</taxon>
        <taxon>Euthyneura</taxon>
        <taxon>Tectipleura</taxon>
        <taxon>Aplysiida</taxon>
        <taxon>Aplysioidea</taxon>
        <taxon>Aplysiidae</taxon>
        <taxon>Aplysia</taxon>
    </lineage>
</organism>
<feature type="domain" description="TIR" evidence="13">
    <location>
        <begin position="310"/>
        <end position="451"/>
    </location>
</feature>
<dbReference type="SUPFAM" id="SSF52200">
    <property type="entry name" value="Toll/Interleukin receptor TIR domain"/>
    <property type="match status" value="1"/>
</dbReference>
<evidence type="ECO:0000256" key="7">
    <source>
        <dbReference type="ARBA" id="ARBA00022989"/>
    </source>
</evidence>
<gene>
    <name evidence="15" type="primary">LOC101845710</name>
</gene>
<evidence type="ECO:0000256" key="1">
    <source>
        <dbReference type="ARBA" id="ARBA00004167"/>
    </source>
</evidence>
<protein>
    <submittedName>
        <fullName evidence="15">Toll-like receptor 4</fullName>
    </submittedName>
</protein>
<keyword evidence="6" id="KW-0677">Repeat</keyword>
<dbReference type="InterPro" id="IPR001611">
    <property type="entry name" value="Leu-rich_rpt"/>
</dbReference>
<evidence type="ECO:0000256" key="6">
    <source>
        <dbReference type="ARBA" id="ARBA00022737"/>
    </source>
</evidence>
<dbReference type="SUPFAM" id="SSF52058">
    <property type="entry name" value="L domain-like"/>
    <property type="match status" value="1"/>
</dbReference>
<dbReference type="RefSeq" id="XP_005104848.1">
    <property type="nucleotide sequence ID" value="XM_005104791.2"/>
</dbReference>
<evidence type="ECO:0000256" key="10">
    <source>
        <dbReference type="ARBA" id="ARBA00023180"/>
    </source>
</evidence>
<evidence type="ECO:0000259" key="13">
    <source>
        <dbReference type="PROSITE" id="PS50104"/>
    </source>
</evidence>
<dbReference type="InterPro" id="IPR003591">
    <property type="entry name" value="Leu-rich_rpt_typical-subtyp"/>
</dbReference>
<keyword evidence="9" id="KW-0675">Receptor</keyword>
<dbReference type="InterPro" id="IPR035897">
    <property type="entry name" value="Toll_tir_struct_dom_sf"/>
</dbReference>
<dbReference type="PANTHER" id="PTHR24365:SF541">
    <property type="entry name" value="PROTEIN TOLL-RELATED"/>
    <property type="match status" value="1"/>
</dbReference>
<dbReference type="GeneID" id="101845710"/>
<evidence type="ECO:0000256" key="12">
    <source>
        <dbReference type="SAM" id="SignalP"/>
    </source>
</evidence>
<evidence type="ECO:0000256" key="9">
    <source>
        <dbReference type="ARBA" id="ARBA00023170"/>
    </source>
</evidence>
<comment type="subcellular location">
    <subcellularLocation>
        <location evidence="1">Membrane</location>
        <topology evidence="1">Single-pass membrane protein</topology>
    </subcellularLocation>
</comment>
<evidence type="ECO:0000256" key="11">
    <source>
        <dbReference type="SAM" id="Phobius"/>
    </source>
</evidence>
<evidence type="ECO:0000313" key="15">
    <source>
        <dbReference type="RefSeq" id="XP_005104848.1"/>
    </source>
</evidence>
<evidence type="ECO:0000313" key="14">
    <source>
        <dbReference type="Proteomes" id="UP000694888"/>
    </source>
</evidence>
<keyword evidence="10" id="KW-0325">Glycoprotein</keyword>
<keyword evidence="7 11" id="KW-1133">Transmembrane helix</keyword>
<dbReference type="Gene3D" id="3.80.10.10">
    <property type="entry name" value="Ribonuclease Inhibitor"/>
    <property type="match status" value="1"/>
</dbReference>
<feature type="transmembrane region" description="Helical" evidence="11">
    <location>
        <begin position="262"/>
        <end position="283"/>
    </location>
</feature>
<name>A0ABM0JZ00_APLCA</name>
<evidence type="ECO:0000256" key="2">
    <source>
        <dbReference type="ARBA" id="ARBA00009634"/>
    </source>
</evidence>
<dbReference type="Gene3D" id="3.40.50.10140">
    <property type="entry name" value="Toll/interleukin-1 receptor homology (TIR) domain"/>
    <property type="match status" value="1"/>
</dbReference>
<dbReference type="PANTHER" id="PTHR24365">
    <property type="entry name" value="TOLL-LIKE RECEPTOR"/>
    <property type="match status" value="1"/>
</dbReference>
<evidence type="ECO:0000256" key="8">
    <source>
        <dbReference type="ARBA" id="ARBA00023136"/>
    </source>
</evidence>
<comment type="similarity">
    <text evidence="2">Belongs to the Toll-like receptor family.</text>
</comment>
<keyword evidence="4 11" id="KW-0812">Transmembrane</keyword>
<dbReference type="Pfam" id="PF13676">
    <property type="entry name" value="TIR_2"/>
    <property type="match status" value="1"/>
</dbReference>
<dbReference type="Pfam" id="PF13855">
    <property type="entry name" value="LRR_8"/>
    <property type="match status" value="1"/>
</dbReference>
<dbReference type="Proteomes" id="UP000694888">
    <property type="component" value="Unplaced"/>
</dbReference>